<reference evidence="8" key="1">
    <citation type="submission" date="2021-06" db="EMBL/GenBank/DDBJ databases">
        <authorList>
            <person name="Kallberg Y."/>
            <person name="Tangrot J."/>
            <person name="Rosling A."/>
        </authorList>
    </citation>
    <scope>NUCLEOTIDE SEQUENCE</scope>
    <source>
        <strain evidence="8">CL551</strain>
    </source>
</reference>
<name>A0A9N9IKL3_9GLOM</name>
<evidence type="ECO:0000256" key="1">
    <source>
        <dbReference type="ARBA" id="ARBA00000971"/>
    </source>
</evidence>
<keyword evidence="4 5" id="KW-0413">Isomerase</keyword>
<evidence type="ECO:0000313" key="9">
    <source>
        <dbReference type="Proteomes" id="UP000789342"/>
    </source>
</evidence>
<dbReference type="AlphaFoldDB" id="A0A9N9IKL3"/>
<comment type="caution">
    <text evidence="8">The sequence shown here is derived from an EMBL/GenBank/DDBJ whole genome shotgun (WGS) entry which is preliminary data.</text>
</comment>
<feature type="domain" description="PpiC" evidence="7">
    <location>
        <begin position="41"/>
        <end position="158"/>
    </location>
</feature>
<dbReference type="SUPFAM" id="SSF54534">
    <property type="entry name" value="FKBP-like"/>
    <property type="match status" value="1"/>
</dbReference>
<dbReference type="InterPro" id="IPR046357">
    <property type="entry name" value="PPIase_dom_sf"/>
</dbReference>
<accession>A0A9N9IKL3</accession>
<comment type="similarity">
    <text evidence="2">Belongs to the PpiC/parvulin rotamase family. PIN4 subfamily.</text>
</comment>
<evidence type="ECO:0000256" key="3">
    <source>
        <dbReference type="ARBA" id="ARBA00023110"/>
    </source>
</evidence>
<evidence type="ECO:0000259" key="7">
    <source>
        <dbReference type="PROSITE" id="PS50198"/>
    </source>
</evidence>
<dbReference type="GO" id="GO:0003677">
    <property type="term" value="F:DNA binding"/>
    <property type="evidence" value="ECO:0007669"/>
    <property type="project" value="InterPro"/>
</dbReference>
<comment type="catalytic activity">
    <reaction evidence="1 6">
        <text>[protein]-peptidylproline (omega=180) = [protein]-peptidylproline (omega=0)</text>
        <dbReference type="Rhea" id="RHEA:16237"/>
        <dbReference type="Rhea" id="RHEA-COMP:10747"/>
        <dbReference type="Rhea" id="RHEA-COMP:10748"/>
        <dbReference type="ChEBI" id="CHEBI:83833"/>
        <dbReference type="ChEBI" id="CHEBI:83834"/>
        <dbReference type="EC" id="5.2.1.8"/>
    </reaction>
</comment>
<dbReference type="PANTHER" id="PTHR45995">
    <property type="match status" value="1"/>
</dbReference>
<dbReference type="PROSITE" id="PS50198">
    <property type="entry name" value="PPIC_PPIASE_2"/>
    <property type="match status" value="1"/>
</dbReference>
<keyword evidence="9" id="KW-1185">Reference proteome</keyword>
<sequence length="160" mass="17620">GGANKGKTTNKKPADNGLFNIESVFLEGESSSGKTGKLKAANSVKVRHILCEKHSKAMEALNKLTVDRIRFDKARLHDFCKNSRDTSENFNSTKQVAEDYSEDKAKQGGSLGWMVRGSMVGAFQEAAFALQPSTLDNPIVTNPPIKTQFGYHIIMVEDRK</sequence>
<gene>
    <name evidence="8" type="ORF">AMORRO_LOCUS14637</name>
</gene>
<proteinExistence type="inferred from homology"/>
<evidence type="ECO:0000256" key="2">
    <source>
        <dbReference type="ARBA" id="ARBA00010242"/>
    </source>
</evidence>
<dbReference type="GO" id="GO:0003755">
    <property type="term" value="F:peptidyl-prolyl cis-trans isomerase activity"/>
    <property type="evidence" value="ECO:0007669"/>
    <property type="project" value="UniProtKB-UniRule"/>
</dbReference>
<dbReference type="EMBL" id="CAJVPV010029991">
    <property type="protein sequence ID" value="CAG8739846.1"/>
    <property type="molecule type" value="Genomic_DNA"/>
</dbReference>
<dbReference type="InterPro" id="IPR043323">
    <property type="entry name" value="PIN4"/>
</dbReference>
<evidence type="ECO:0000256" key="4">
    <source>
        <dbReference type="ARBA" id="ARBA00023235"/>
    </source>
</evidence>
<dbReference type="OrthoDB" id="1911748at2759"/>
<dbReference type="GO" id="GO:0006364">
    <property type="term" value="P:rRNA processing"/>
    <property type="evidence" value="ECO:0007669"/>
    <property type="project" value="InterPro"/>
</dbReference>
<dbReference type="Gene3D" id="3.10.50.40">
    <property type="match status" value="1"/>
</dbReference>
<dbReference type="InterPro" id="IPR000297">
    <property type="entry name" value="PPIase_PpiC"/>
</dbReference>
<dbReference type="EC" id="5.2.1.8" evidence="6"/>
<evidence type="ECO:0000256" key="6">
    <source>
        <dbReference type="RuleBase" id="RU363014"/>
    </source>
</evidence>
<keyword evidence="3 5" id="KW-0697">Rotamase</keyword>
<dbReference type="Proteomes" id="UP000789342">
    <property type="component" value="Unassembled WGS sequence"/>
</dbReference>
<evidence type="ECO:0000256" key="5">
    <source>
        <dbReference type="PROSITE-ProRule" id="PRU00278"/>
    </source>
</evidence>
<evidence type="ECO:0000313" key="8">
    <source>
        <dbReference type="EMBL" id="CAG8739846.1"/>
    </source>
</evidence>
<protein>
    <recommendedName>
        <fullName evidence="6">Peptidyl-prolyl cis-trans isomerase</fullName>
        <ecNumber evidence="6">5.2.1.8</ecNumber>
    </recommendedName>
</protein>
<feature type="non-terminal residue" evidence="8">
    <location>
        <position position="160"/>
    </location>
</feature>
<organism evidence="8 9">
    <name type="scientific">Acaulospora morrowiae</name>
    <dbReference type="NCBI Taxonomy" id="94023"/>
    <lineage>
        <taxon>Eukaryota</taxon>
        <taxon>Fungi</taxon>
        <taxon>Fungi incertae sedis</taxon>
        <taxon>Mucoromycota</taxon>
        <taxon>Glomeromycotina</taxon>
        <taxon>Glomeromycetes</taxon>
        <taxon>Diversisporales</taxon>
        <taxon>Acaulosporaceae</taxon>
        <taxon>Acaulospora</taxon>
    </lineage>
</organism>
<dbReference type="Pfam" id="PF13616">
    <property type="entry name" value="Rotamase_3"/>
    <property type="match status" value="1"/>
</dbReference>